<comment type="caution">
    <text evidence="1">The sequence shown here is derived from an EMBL/GenBank/DDBJ whole genome shotgun (WGS) entry which is preliminary data.</text>
</comment>
<gene>
    <name evidence="1" type="ORF">A3F61_01805</name>
</gene>
<sequence length="112" mass="11973">MTPGGKEAILPKPLSLAPDIYTPDNDTPQVLASWADGSFLLAVKHSCGEYCEPASPRCQGLVVVPIVPKDTGNKTRFCDNCQEKVLVKGVGGLRIEAASVLQALRQNGRTPR</sequence>
<name>A0A1G1V826_9BACT</name>
<proteinExistence type="predicted"/>
<protein>
    <submittedName>
        <fullName evidence="1">Uncharacterized protein</fullName>
    </submittedName>
</protein>
<evidence type="ECO:0000313" key="2">
    <source>
        <dbReference type="Proteomes" id="UP000178272"/>
    </source>
</evidence>
<dbReference type="Proteomes" id="UP000178272">
    <property type="component" value="Unassembled WGS sequence"/>
</dbReference>
<organism evidence="1 2">
    <name type="scientific">Candidatus Blackburnbacteria bacterium RIFCSPHIGHO2_12_FULL_41_13b</name>
    <dbReference type="NCBI Taxonomy" id="1797517"/>
    <lineage>
        <taxon>Bacteria</taxon>
        <taxon>Candidatus Blackburniibacteriota</taxon>
    </lineage>
</organism>
<accession>A0A1G1V826</accession>
<dbReference type="EMBL" id="MHCA01000034">
    <property type="protein sequence ID" value="OGY11608.1"/>
    <property type="molecule type" value="Genomic_DNA"/>
</dbReference>
<dbReference type="AlphaFoldDB" id="A0A1G1V826"/>
<reference evidence="1 2" key="1">
    <citation type="journal article" date="2016" name="Nat. Commun.">
        <title>Thousands of microbial genomes shed light on interconnected biogeochemical processes in an aquifer system.</title>
        <authorList>
            <person name="Anantharaman K."/>
            <person name="Brown C.T."/>
            <person name="Hug L.A."/>
            <person name="Sharon I."/>
            <person name="Castelle C.J."/>
            <person name="Probst A.J."/>
            <person name="Thomas B.C."/>
            <person name="Singh A."/>
            <person name="Wilkins M.J."/>
            <person name="Karaoz U."/>
            <person name="Brodie E.L."/>
            <person name="Williams K.H."/>
            <person name="Hubbard S.S."/>
            <person name="Banfield J.F."/>
        </authorList>
    </citation>
    <scope>NUCLEOTIDE SEQUENCE [LARGE SCALE GENOMIC DNA]</scope>
</reference>
<evidence type="ECO:0000313" key="1">
    <source>
        <dbReference type="EMBL" id="OGY11608.1"/>
    </source>
</evidence>
<dbReference type="STRING" id="1797517.A3F61_01805"/>